<evidence type="ECO:0000256" key="1">
    <source>
        <dbReference type="SAM" id="MobiDB-lite"/>
    </source>
</evidence>
<sequence length="148" mass="16479">MTKSACHTDLQNHSTPCLSVDRHDLGVNRHSSGTDNDSTFDEGKSSDLNTKTSTTDDSVNEQWTDVEITEVHGTSKQPQDAVDESVDRNHLQQWCPIDTTTCVNRHPTQAELEFLNRAGFRVEFTSNTQGTTVTSPTTHLLLDPPLKR</sequence>
<keyword evidence="3" id="KW-1185">Reference proteome</keyword>
<evidence type="ECO:0000313" key="3">
    <source>
        <dbReference type="Proteomes" id="UP000694251"/>
    </source>
</evidence>
<protein>
    <submittedName>
        <fullName evidence="2">Uncharacterized protein</fullName>
    </submittedName>
</protein>
<feature type="region of interest" description="Disordered" evidence="1">
    <location>
        <begin position="1"/>
        <end position="61"/>
    </location>
</feature>
<feature type="region of interest" description="Disordered" evidence="1">
    <location>
        <begin position="128"/>
        <end position="148"/>
    </location>
</feature>
<name>A0A8T2EJP7_ARASU</name>
<evidence type="ECO:0000313" key="2">
    <source>
        <dbReference type="EMBL" id="KAG7619751.1"/>
    </source>
</evidence>
<feature type="compositionally biased region" description="Polar residues" evidence="1">
    <location>
        <begin position="46"/>
        <end position="61"/>
    </location>
</feature>
<accession>A0A8T2EJP7</accession>
<feature type="compositionally biased region" description="Polar residues" evidence="1">
    <location>
        <begin position="128"/>
        <end position="138"/>
    </location>
</feature>
<proteinExistence type="predicted"/>
<gene>
    <name evidence="2" type="ORF">ISN44_As04g007540</name>
</gene>
<feature type="compositionally biased region" description="Polar residues" evidence="1">
    <location>
        <begin position="1"/>
        <end position="17"/>
    </location>
</feature>
<organism evidence="2 3">
    <name type="scientific">Arabidopsis suecica</name>
    <name type="common">Swedish thale-cress</name>
    <name type="synonym">Cardaminopsis suecica</name>
    <dbReference type="NCBI Taxonomy" id="45249"/>
    <lineage>
        <taxon>Eukaryota</taxon>
        <taxon>Viridiplantae</taxon>
        <taxon>Streptophyta</taxon>
        <taxon>Embryophyta</taxon>
        <taxon>Tracheophyta</taxon>
        <taxon>Spermatophyta</taxon>
        <taxon>Magnoliopsida</taxon>
        <taxon>eudicotyledons</taxon>
        <taxon>Gunneridae</taxon>
        <taxon>Pentapetalae</taxon>
        <taxon>rosids</taxon>
        <taxon>malvids</taxon>
        <taxon>Brassicales</taxon>
        <taxon>Brassicaceae</taxon>
        <taxon>Camelineae</taxon>
        <taxon>Arabidopsis</taxon>
    </lineage>
</organism>
<reference evidence="2 3" key="1">
    <citation type="submission" date="2020-12" db="EMBL/GenBank/DDBJ databases">
        <title>Concerted genomic and epigenomic changes stabilize Arabidopsis allopolyploids.</title>
        <authorList>
            <person name="Chen Z."/>
        </authorList>
    </citation>
    <scope>NUCLEOTIDE SEQUENCE [LARGE SCALE GENOMIC DNA]</scope>
    <source>
        <strain evidence="2">As9502</strain>
        <tissue evidence="2">Leaf</tissue>
    </source>
</reference>
<dbReference type="AlphaFoldDB" id="A0A8T2EJP7"/>
<dbReference type="EMBL" id="JAEFBJ010000004">
    <property type="protein sequence ID" value="KAG7619751.1"/>
    <property type="molecule type" value="Genomic_DNA"/>
</dbReference>
<dbReference type="Proteomes" id="UP000694251">
    <property type="component" value="Chromosome 4"/>
</dbReference>
<comment type="caution">
    <text evidence="2">The sequence shown here is derived from an EMBL/GenBank/DDBJ whole genome shotgun (WGS) entry which is preliminary data.</text>
</comment>